<protein>
    <submittedName>
        <fullName evidence="6">Phosphate acetyltransferase</fullName>
    </submittedName>
</protein>
<dbReference type="InterPro" id="IPR002505">
    <property type="entry name" value="PTA_PTB"/>
</dbReference>
<reference evidence="6 7" key="1">
    <citation type="submission" date="2019-03" db="EMBL/GenBank/DDBJ databases">
        <title>Genomic Encyclopedia of Archaeal and Bacterial Type Strains, Phase II (KMG-II): from individual species to whole genera.</title>
        <authorList>
            <person name="Goeker M."/>
        </authorList>
    </citation>
    <scope>NUCLEOTIDE SEQUENCE [LARGE SCALE GENOMIC DNA]</scope>
    <source>
        <strain evidence="6 7">ATCC 700618</strain>
    </source>
</reference>
<comment type="caution">
    <text evidence="6">The sequence shown here is derived from an EMBL/GenBank/DDBJ whole genome shotgun (WGS) entry which is preliminary data.</text>
</comment>
<dbReference type="PANTHER" id="PTHR43356">
    <property type="entry name" value="PHOSPHATE ACETYLTRANSFERASE"/>
    <property type="match status" value="1"/>
</dbReference>
<accession>A0A4R6IFS2</accession>
<dbReference type="Gene3D" id="3.40.50.10750">
    <property type="entry name" value="Isocitrate/Isopropylmalate dehydrogenase-like"/>
    <property type="match status" value="1"/>
</dbReference>
<dbReference type="AlphaFoldDB" id="A0A4R6IFS2"/>
<dbReference type="Gene3D" id="3.40.50.10950">
    <property type="match status" value="1"/>
</dbReference>
<dbReference type="InterPro" id="IPR042113">
    <property type="entry name" value="P_AcTrfase_dom1"/>
</dbReference>
<dbReference type="InterPro" id="IPR012147">
    <property type="entry name" value="P_Ac_Bu_trans"/>
</dbReference>
<dbReference type="InterPro" id="IPR050500">
    <property type="entry name" value="Phos_Acetyltrans/Butyryltrans"/>
</dbReference>
<gene>
    <name evidence="6" type="ORF">EI74_0234</name>
</gene>
<keyword evidence="3 6" id="KW-0808">Transferase</keyword>
<evidence type="ECO:0000256" key="1">
    <source>
        <dbReference type="ARBA" id="ARBA00000705"/>
    </source>
</evidence>
<feature type="domain" description="Phosphate acetyl/butaryl transferase" evidence="5">
    <location>
        <begin position="10"/>
        <end position="313"/>
    </location>
</feature>
<dbReference type="EMBL" id="SNWN01000009">
    <property type="protein sequence ID" value="TDO21203.1"/>
    <property type="molecule type" value="Genomic_DNA"/>
</dbReference>
<evidence type="ECO:0000256" key="4">
    <source>
        <dbReference type="ARBA" id="ARBA00023315"/>
    </source>
</evidence>
<dbReference type="OrthoDB" id="9805787at2"/>
<sequence>MAINAAPYILKRMETIKEPIKILIVDGDDQRAIEAAKILEQYPNVEITLLVEQDLNIGSLEFININKNEAQYKNFCELLFEQRKGKDSMDSIKKALKTRPFYAMMLLKSGQFDGVVGGLAYSTADILRAAFKVIGPQKGVKTISSLMIMAKEEKMMVFSDISINIEPDALQLVDIANNSAKFMESFKMNVKPAFLSFSTQGSATSPQSTKMLEAKERYNQENPHRPALGEIQFDAAFSPEILSKKYKNPEFNDATNLFIFPDLGAGNIGYKIAQRLGVYDAFGPIITGVALPVNDLSRGAKTVDVVNTVFITAIQAHSLKEGK</sequence>
<evidence type="ECO:0000256" key="2">
    <source>
        <dbReference type="ARBA" id="ARBA00005656"/>
    </source>
</evidence>
<dbReference type="GO" id="GO:0008959">
    <property type="term" value="F:phosphate acetyltransferase activity"/>
    <property type="evidence" value="ECO:0007669"/>
    <property type="project" value="UniProtKB-EC"/>
</dbReference>
<proteinExistence type="inferred from homology"/>
<dbReference type="Pfam" id="PF01515">
    <property type="entry name" value="PTA_PTB"/>
    <property type="match status" value="1"/>
</dbReference>
<evidence type="ECO:0000256" key="3">
    <source>
        <dbReference type="ARBA" id="ARBA00022679"/>
    </source>
</evidence>
<name>A0A4R6IFS2_9MOLU</name>
<dbReference type="Proteomes" id="UP000295518">
    <property type="component" value="Unassembled WGS sequence"/>
</dbReference>
<dbReference type="PANTHER" id="PTHR43356:SF3">
    <property type="entry name" value="PHOSPHATE ACETYLTRANSFERASE"/>
    <property type="match status" value="1"/>
</dbReference>
<comment type="similarity">
    <text evidence="2">Belongs to the phosphate acetyltransferase and butyryltransferase family.</text>
</comment>
<evidence type="ECO:0000313" key="7">
    <source>
        <dbReference type="Proteomes" id="UP000295518"/>
    </source>
</evidence>
<keyword evidence="4" id="KW-0012">Acyltransferase</keyword>
<dbReference type="RefSeq" id="WP_094254283.1">
    <property type="nucleotide sequence ID" value="NZ_NNCE01000001.1"/>
</dbReference>
<evidence type="ECO:0000259" key="5">
    <source>
        <dbReference type="Pfam" id="PF01515"/>
    </source>
</evidence>
<comment type="catalytic activity">
    <reaction evidence="1">
        <text>acetyl-CoA + phosphate = acetyl phosphate + CoA</text>
        <dbReference type="Rhea" id="RHEA:19521"/>
        <dbReference type="ChEBI" id="CHEBI:22191"/>
        <dbReference type="ChEBI" id="CHEBI:43474"/>
        <dbReference type="ChEBI" id="CHEBI:57287"/>
        <dbReference type="ChEBI" id="CHEBI:57288"/>
        <dbReference type="EC" id="2.3.1.8"/>
    </reaction>
</comment>
<evidence type="ECO:0000313" key="6">
    <source>
        <dbReference type="EMBL" id="TDO21203.1"/>
    </source>
</evidence>
<dbReference type="SUPFAM" id="SSF53659">
    <property type="entry name" value="Isocitrate/Isopropylmalate dehydrogenase-like"/>
    <property type="match status" value="1"/>
</dbReference>
<keyword evidence="7" id="KW-1185">Reference proteome</keyword>
<dbReference type="PIRSF" id="PIRSF000428">
    <property type="entry name" value="P_Ac_trans"/>
    <property type="match status" value="1"/>
</dbReference>
<dbReference type="InterPro" id="IPR042112">
    <property type="entry name" value="P_AcTrfase_dom2"/>
</dbReference>
<dbReference type="NCBIfam" id="NF007233">
    <property type="entry name" value="PRK09653.1"/>
    <property type="match status" value="1"/>
</dbReference>
<organism evidence="6 7">
    <name type="scientific">Mycoplasma testudineum</name>
    <dbReference type="NCBI Taxonomy" id="244584"/>
    <lineage>
        <taxon>Bacteria</taxon>
        <taxon>Bacillati</taxon>
        <taxon>Mycoplasmatota</taxon>
        <taxon>Mollicutes</taxon>
        <taxon>Mycoplasmataceae</taxon>
        <taxon>Mycoplasma</taxon>
    </lineage>
</organism>